<dbReference type="RefSeq" id="WP_101895600.1">
    <property type="nucleotide sequence ID" value="NZ_CP022684.1"/>
</dbReference>
<dbReference type="PANTHER" id="PTHR44591:SF20">
    <property type="entry name" value="PROTEIN PILH"/>
    <property type="match status" value="1"/>
</dbReference>
<organism evidence="4 5">
    <name type="scientific">Ketobacter alkanivorans</name>
    <dbReference type="NCBI Taxonomy" id="1917421"/>
    <lineage>
        <taxon>Bacteria</taxon>
        <taxon>Pseudomonadati</taxon>
        <taxon>Pseudomonadota</taxon>
        <taxon>Gammaproteobacteria</taxon>
        <taxon>Pseudomonadales</taxon>
        <taxon>Ketobacteraceae</taxon>
        <taxon>Ketobacter</taxon>
    </lineage>
</organism>
<dbReference type="Gene3D" id="3.40.50.2300">
    <property type="match status" value="1"/>
</dbReference>
<evidence type="ECO:0000256" key="1">
    <source>
        <dbReference type="ARBA" id="ARBA00022553"/>
    </source>
</evidence>
<dbReference type="SUPFAM" id="SSF52172">
    <property type="entry name" value="CheY-like"/>
    <property type="match status" value="1"/>
</dbReference>
<reference evidence="5" key="1">
    <citation type="submission" date="2017-08" db="EMBL/GenBank/DDBJ databases">
        <title>Direct submision.</title>
        <authorList>
            <person name="Kim S.-J."/>
            <person name="Rhee S.-K."/>
        </authorList>
    </citation>
    <scope>NUCLEOTIDE SEQUENCE [LARGE SCALE GENOMIC DNA]</scope>
    <source>
        <strain evidence="5">GI5</strain>
    </source>
</reference>
<dbReference type="Pfam" id="PF00072">
    <property type="entry name" value="Response_reg"/>
    <property type="match status" value="1"/>
</dbReference>
<feature type="domain" description="Response regulatory" evidence="3">
    <location>
        <begin position="5"/>
        <end position="121"/>
    </location>
</feature>
<evidence type="ECO:0000313" key="4">
    <source>
        <dbReference type="EMBL" id="AUM14226.1"/>
    </source>
</evidence>
<dbReference type="AlphaFoldDB" id="A0A2K9LPG3"/>
<evidence type="ECO:0000259" key="3">
    <source>
        <dbReference type="PROSITE" id="PS50110"/>
    </source>
</evidence>
<dbReference type="CDD" id="cd00156">
    <property type="entry name" value="REC"/>
    <property type="match status" value="1"/>
</dbReference>
<accession>A0A2K9LPG3</accession>
<proteinExistence type="predicted"/>
<dbReference type="SMART" id="SM00448">
    <property type="entry name" value="REC"/>
    <property type="match status" value="1"/>
</dbReference>
<dbReference type="GO" id="GO:0000160">
    <property type="term" value="P:phosphorelay signal transduction system"/>
    <property type="evidence" value="ECO:0007669"/>
    <property type="project" value="InterPro"/>
</dbReference>
<dbReference type="InterPro" id="IPR050595">
    <property type="entry name" value="Bact_response_regulator"/>
</dbReference>
<dbReference type="PROSITE" id="PS50110">
    <property type="entry name" value="RESPONSE_REGULATORY"/>
    <property type="match status" value="1"/>
</dbReference>
<keyword evidence="5" id="KW-1185">Reference proteome</keyword>
<dbReference type="InterPro" id="IPR011006">
    <property type="entry name" value="CheY-like_superfamily"/>
</dbReference>
<keyword evidence="1 2" id="KW-0597">Phosphoprotein</keyword>
<feature type="modified residue" description="4-aspartylphosphate" evidence="2">
    <location>
        <position position="54"/>
    </location>
</feature>
<name>A0A2K9LPG3_9GAMM</name>
<dbReference type="PANTHER" id="PTHR44591">
    <property type="entry name" value="STRESS RESPONSE REGULATOR PROTEIN 1"/>
    <property type="match status" value="1"/>
</dbReference>
<gene>
    <name evidence="4" type="ORF">Kalk_18145</name>
</gene>
<dbReference type="OrthoDB" id="236568at2"/>
<dbReference type="Proteomes" id="UP000235116">
    <property type="component" value="Chromosome"/>
</dbReference>
<protein>
    <recommendedName>
        <fullName evidence="3">Response regulatory domain-containing protein</fullName>
    </recommendedName>
</protein>
<sequence>MSIKHALVVDDSKSARFSLKKLLQQQDIKTDFAESAGDALNYLSSNTPDIIFMDHLMPGMDGFEATKAIKSNPDTKDIPVIMCTSKEGNDYAQQAIAIGAYAILPKPAPAATLAAILNRLDPGTVAKEEAKAAEAKPTQSQSVGVSTRVVENMVRKVLEDKFESFQKSLSDTIRDALLKEMKQELDRAKSDLRAEFNNRLDSQIREQGTSLCQRVAGEMIDNRLEEVNQKVNEMVSKSKTSIDNALEATRRPSPELIEEVKKIAQFTSAAAAGETAKEAAEEVSRVVAQDIAQQELSDLKGNVIEQLSQEISSKINSSKMLGLAGLICGAAALAMMLL</sequence>
<evidence type="ECO:0000256" key="2">
    <source>
        <dbReference type="PROSITE-ProRule" id="PRU00169"/>
    </source>
</evidence>
<evidence type="ECO:0000313" key="5">
    <source>
        <dbReference type="Proteomes" id="UP000235116"/>
    </source>
</evidence>
<dbReference type="EMBL" id="CP022684">
    <property type="protein sequence ID" value="AUM14226.1"/>
    <property type="molecule type" value="Genomic_DNA"/>
</dbReference>
<dbReference type="KEGG" id="kak:Kalk_18145"/>
<dbReference type="InterPro" id="IPR001789">
    <property type="entry name" value="Sig_transdc_resp-reg_receiver"/>
</dbReference>